<dbReference type="EMBL" id="ML220142">
    <property type="protein sequence ID" value="TGZ78384.1"/>
    <property type="molecule type" value="Genomic_DNA"/>
</dbReference>
<gene>
    <name evidence="3" type="ORF">EX30DRAFT_343283</name>
</gene>
<sequence>MYAGGMMQLEISSETHTHPDEEGKKRKGLIWALAVALTIGITVSADNRRRPEC</sequence>
<evidence type="ECO:0000313" key="4">
    <source>
        <dbReference type="Proteomes" id="UP000298138"/>
    </source>
</evidence>
<reference evidence="3 4" key="1">
    <citation type="submission" date="2019-04" db="EMBL/GenBank/DDBJ databases">
        <title>Comparative genomics and transcriptomics to analyze fruiting body development in filamentous ascomycetes.</title>
        <authorList>
            <consortium name="DOE Joint Genome Institute"/>
            <person name="Lutkenhaus R."/>
            <person name="Traeger S."/>
            <person name="Breuer J."/>
            <person name="Kuo A."/>
            <person name="Lipzen A."/>
            <person name="Pangilinan J."/>
            <person name="Dilworth D."/>
            <person name="Sandor L."/>
            <person name="Poggeler S."/>
            <person name="Barry K."/>
            <person name="Grigoriev I.V."/>
            <person name="Nowrousian M."/>
        </authorList>
    </citation>
    <scope>NUCLEOTIDE SEQUENCE [LARGE SCALE GENOMIC DNA]</scope>
    <source>
        <strain evidence="3 4">CBS 389.68</strain>
    </source>
</reference>
<evidence type="ECO:0000256" key="2">
    <source>
        <dbReference type="SAM" id="Phobius"/>
    </source>
</evidence>
<dbReference type="InParanoid" id="A0A4V3SI13"/>
<organism evidence="3 4">
    <name type="scientific">Ascodesmis nigricans</name>
    <dbReference type="NCBI Taxonomy" id="341454"/>
    <lineage>
        <taxon>Eukaryota</taxon>
        <taxon>Fungi</taxon>
        <taxon>Dikarya</taxon>
        <taxon>Ascomycota</taxon>
        <taxon>Pezizomycotina</taxon>
        <taxon>Pezizomycetes</taxon>
        <taxon>Pezizales</taxon>
        <taxon>Ascodesmidaceae</taxon>
        <taxon>Ascodesmis</taxon>
    </lineage>
</organism>
<feature type="compositionally biased region" description="Basic and acidic residues" evidence="1">
    <location>
        <begin position="13"/>
        <end position="23"/>
    </location>
</feature>
<dbReference type="Proteomes" id="UP000298138">
    <property type="component" value="Unassembled WGS sequence"/>
</dbReference>
<keyword evidence="2" id="KW-0812">Transmembrane</keyword>
<dbReference type="AlphaFoldDB" id="A0A4V3SI13"/>
<evidence type="ECO:0000313" key="3">
    <source>
        <dbReference type="EMBL" id="TGZ78384.1"/>
    </source>
</evidence>
<keyword evidence="2" id="KW-1133">Transmembrane helix</keyword>
<protein>
    <submittedName>
        <fullName evidence="3">Uncharacterized protein</fullName>
    </submittedName>
</protein>
<feature type="region of interest" description="Disordered" evidence="1">
    <location>
        <begin position="1"/>
        <end position="23"/>
    </location>
</feature>
<accession>A0A4V3SI13</accession>
<proteinExistence type="predicted"/>
<feature type="transmembrane region" description="Helical" evidence="2">
    <location>
        <begin position="28"/>
        <end position="45"/>
    </location>
</feature>
<evidence type="ECO:0000256" key="1">
    <source>
        <dbReference type="SAM" id="MobiDB-lite"/>
    </source>
</evidence>
<keyword evidence="2" id="KW-0472">Membrane</keyword>
<name>A0A4V3SI13_9PEZI</name>
<keyword evidence="4" id="KW-1185">Reference proteome</keyword>